<dbReference type="GO" id="GO:0016251">
    <property type="term" value="F:RNA polymerase II general transcription initiation factor activity"/>
    <property type="evidence" value="ECO:0007669"/>
    <property type="project" value="TreeGrafter"/>
</dbReference>
<evidence type="ECO:0000313" key="10">
    <source>
        <dbReference type="Proteomes" id="UP001174691"/>
    </source>
</evidence>
<feature type="compositionally biased region" description="Basic and acidic residues" evidence="8">
    <location>
        <begin position="405"/>
        <end position="422"/>
    </location>
</feature>
<evidence type="ECO:0000256" key="6">
    <source>
        <dbReference type="ARBA" id="ARBA00023242"/>
    </source>
</evidence>
<comment type="function">
    <text evidence="7">TFIIF is a general transcription initiation factor that binds to RNA polymerase II and helps to recruit it to the initiation complex in collaboration with TFIIB. It promotes transcription elongation.</text>
</comment>
<dbReference type="GO" id="GO:0003677">
    <property type="term" value="F:DNA binding"/>
    <property type="evidence" value="ECO:0007669"/>
    <property type="project" value="UniProtKB-KW"/>
</dbReference>
<dbReference type="InterPro" id="IPR008851">
    <property type="entry name" value="TFIIF-alpha"/>
</dbReference>
<feature type="region of interest" description="Disordered" evidence="8">
    <location>
        <begin position="175"/>
        <end position="225"/>
    </location>
</feature>
<dbReference type="AlphaFoldDB" id="A0AA38VBV0"/>
<keyword evidence="4 7" id="KW-0238">DNA-binding</keyword>
<sequence>MSALPAAQPNGDKRDPPPPGARPLNPARVLKPRPKANALVARRTGPTRPTSFRPPPPRDALKNPGNIEKQWEELRAKRAANGGWSETPSVPYKDYPLYTTKRELKEGIRYHVMRFNRGKEEEPVDPTNQDQFPRPVSLHRRDARTLQFGRGVVKEEDTPENLIDDAEAERQRMWKEQQDAQRAANQAQIAPVVKKDEPAKPKLDKRQKALSTYYPKSTDEQKKASSLRYEETLPWHLEDVDGKNVWVGSYVAALSEVNVALVISGGGFRMIPLERYYKFNHKRLQNIKSLEEAEKEIAKRETGADRWALQDQKRLEEKQQLAETRKFLGGGAKVKMESATSRAIPKTERRDDNDIDLSGDEFQDDDENPGFDADDEDTKDAKERLRRDHLKASIFDEVKEEEVEKEEKEEKLEKLRDKVEGKKLRKKLTKYDKNLAYASDDSDSDNPFASSSESDTDEEKDKEKTKEEIDNKDEDKKAADQNKLGSGSNTKGNTTPSGKQKAPDLTKKIKSLKRPAGQDVSDSSGNESSRKLKKIKKSLGPGASGSANASRSGTPLPRRPGGAASDGEGTANEGSDGGKPRPKKIKLKAPGTATGTPTGSRAGSPVAQAAAGKAAGVATSDFAAASRSPAGSPAPAAASGAGPLARPANTKPITGEEIVELIVSNGGAISIQELLQRFKGRVGDKPGQMLKADWVKLVKNHAVYDKDKMLRPKIAKAAPAPAPAEG</sequence>
<evidence type="ECO:0000256" key="5">
    <source>
        <dbReference type="ARBA" id="ARBA00023163"/>
    </source>
</evidence>
<feature type="compositionally biased region" description="Basic and acidic residues" evidence="8">
    <location>
        <begin position="459"/>
        <end position="480"/>
    </location>
</feature>
<keyword evidence="5 7" id="KW-0804">Transcription</keyword>
<feature type="compositionally biased region" description="Low complexity" evidence="8">
    <location>
        <begin position="589"/>
        <end position="648"/>
    </location>
</feature>
<name>A0AA38VBV0_9PEZI</name>
<dbReference type="PANTHER" id="PTHR13011">
    <property type="entry name" value="TFIIF-ALPHA"/>
    <property type="match status" value="1"/>
</dbReference>
<feature type="region of interest" description="Disordered" evidence="8">
    <location>
        <begin position="1"/>
        <end position="65"/>
    </location>
</feature>
<protein>
    <recommendedName>
        <fullName evidence="7">Transcription initiation factor IIF subunit alpha</fullName>
    </recommendedName>
</protein>
<feature type="compositionally biased region" description="Low complexity" evidence="8">
    <location>
        <begin position="180"/>
        <end position="190"/>
    </location>
</feature>
<feature type="compositionally biased region" description="Acidic residues" evidence="8">
    <location>
        <begin position="353"/>
        <end position="378"/>
    </location>
</feature>
<keyword evidence="6 7" id="KW-0539">Nucleus</keyword>
<dbReference type="GO" id="GO:0005674">
    <property type="term" value="C:transcription factor TFIIF complex"/>
    <property type="evidence" value="ECO:0007669"/>
    <property type="project" value="TreeGrafter"/>
</dbReference>
<comment type="caution">
    <text evidence="9">The sequence shown here is derived from an EMBL/GenBank/DDBJ whole genome shotgun (WGS) entry which is preliminary data.</text>
</comment>
<evidence type="ECO:0000256" key="2">
    <source>
        <dbReference type="ARBA" id="ARBA00005249"/>
    </source>
</evidence>
<dbReference type="Pfam" id="PF05793">
    <property type="entry name" value="TFIIF_alpha"/>
    <property type="match status" value="1"/>
</dbReference>
<comment type="similarity">
    <text evidence="2 7">Belongs to the TFIIF alpha subunit family.</text>
</comment>
<feature type="region of interest" description="Disordered" evidence="8">
    <location>
        <begin position="332"/>
        <end position="650"/>
    </location>
</feature>
<feature type="compositionally biased region" description="Basic and acidic residues" evidence="8">
    <location>
        <begin position="193"/>
        <end position="207"/>
    </location>
</feature>
<dbReference type="EMBL" id="JANBVN010000195">
    <property type="protein sequence ID" value="KAJ9133768.1"/>
    <property type="molecule type" value="Genomic_DNA"/>
</dbReference>
<evidence type="ECO:0000256" key="7">
    <source>
        <dbReference type="RuleBase" id="RU366044"/>
    </source>
</evidence>
<evidence type="ECO:0000256" key="4">
    <source>
        <dbReference type="ARBA" id="ARBA00023125"/>
    </source>
</evidence>
<feature type="compositionally biased region" description="Low complexity" evidence="8">
    <location>
        <begin position="42"/>
        <end position="51"/>
    </location>
</feature>
<evidence type="ECO:0000256" key="3">
    <source>
        <dbReference type="ARBA" id="ARBA00023015"/>
    </source>
</evidence>
<proteinExistence type="inferred from homology"/>
<dbReference type="GO" id="GO:0006367">
    <property type="term" value="P:transcription initiation at RNA polymerase II promoter"/>
    <property type="evidence" value="ECO:0007669"/>
    <property type="project" value="InterPro"/>
</dbReference>
<feature type="compositionally biased region" description="Low complexity" evidence="8">
    <location>
        <begin position="538"/>
        <end position="553"/>
    </location>
</feature>
<organism evidence="9 10">
    <name type="scientific">Coniochaeta hoffmannii</name>
    <dbReference type="NCBI Taxonomy" id="91930"/>
    <lineage>
        <taxon>Eukaryota</taxon>
        <taxon>Fungi</taxon>
        <taxon>Dikarya</taxon>
        <taxon>Ascomycota</taxon>
        <taxon>Pezizomycotina</taxon>
        <taxon>Sordariomycetes</taxon>
        <taxon>Sordariomycetidae</taxon>
        <taxon>Coniochaetales</taxon>
        <taxon>Coniochaetaceae</taxon>
        <taxon>Coniochaeta</taxon>
    </lineage>
</organism>
<comment type="subcellular location">
    <subcellularLocation>
        <location evidence="1 7">Nucleus</location>
    </subcellularLocation>
</comment>
<keyword evidence="10" id="KW-1185">Reference proteome</keyword>
<evidence type="ECO:0000256" key="1">
    <source>
        <dbReference type="ARBA" id="ARBA00004123"/>
    </source>
</evidence>
<dbReference type="SUPFAM" id="SSF50916">
    <property type="entry name" value="Rap30/74 interaction domains"/>
    <property type="match status" value="1"/>
</dbReference>
<feature type="compositionally biased region" description="Basic and acidic residues" evidence="8">
    <location>
        <begin position="379"/>
        <end position="397"/>
    </location>
</feature>
<dbReference type="PANTHER" id="PTHR13011:SF0">
    <property type="entry name" value="GENERAL TRANSCRIPTION FACTOR IIF SUBUNIT 1"/>
    <property type="match status" value="1"/>
</dbReference>
<dbReference type="InterPro" id="IPR011039">
    <property type="entry name" value="TFIIF_interaction"/>
</dbReference>
<dbReference type="Proteomes" id="UP001174691">
    <property type="component" value="Unassembled WGS sequence"/>
</dbReference>
<feature type="compositionally biased region" description="Polar residues" evidence="8">
    <location>
        <begin position="483"/>
        <end position="498"/>
    </location>
</feature>
<dbReference type="GO" id="GO:0032968">
    <property type="term" value="P:positive regulation of transcription elongation by RNA polymerase II"/>
    <property type="evidence" value="ECO:0007669"/>
    <property type="project" value="InterPro"/>
</dbReference>
<reference evidence="9" key="1">
    <citation type="submission" date="2022-07" db="EMBL/GenBank/DDBJ databases">
        <title>Fungi with potential for degradation of polypropylene.</title>
        <authorList>
            <person name="Gostincar C."/>
        </authorList>
    </citation>
    <scope>NUCLEOTIDE SEQUENCE</scope>
    <source>
        <strain evidence="9">EXF-13287</strain>
    </source>
</reference>
<evidence type="ECO:0000313" key="9">
    <source>
        <dbReference type="EMBL" id="KAJ9133768.1"/>
    </source>
</evidence>
<accession>A0AA38VBV0</accession>
<gene>
    <name evidence="9" type="ORF">NKR19_g8928</name>
</gene>
<keyword evidence="3 7" id="KW-0805">Transcription regulation</keyword>
<evidence type="ECO:0000256" key="8">
    <source>
        <dbReference type="SAM" id="MobiDB-lite"/>
    </source>
</evidence>
<dbReference type="GO" id="GO:0001096">
    <property type="term" value="F:TFIIF-class transcription factor complex binding"/>
    <property type="evidence" value="ECO:0007669"/>
    <property type="project" value="TreeGrafter"/>
</dbReference>